<dbReference type="Pfam" id="PF12220">
    <property type="entry name" value="U1snRNP70_N"/>
    <property type="match status" value="1"/>
</dbReference>
<protein>
    <recommendedName>
        <fullName evidence="2">U1 small nuclear ribonucleoprotein 70 kDa</fullName>
    </recommendedName>
</protein>
<dbReference type="PANTHER" id="PTHR13952">
    <property type="entry name" value="U1 SMALL NUCLEAR RIBONUCLEOPROTEIN 70 KD"/>
    <property type="match status" value="1"/>
</dbReference>
<dbReference type="InterPro" id="IPR051183">
    <property type="entry name" value="U1_U11-U12_snRNP_70-35kDa"/>
</dbReference>
<dbReference type="InterPro" id="IPR035979">
    <property type="entry name" value="RBD_domain_sf"/>
</dbReference>
<dbReference type="GO" id="GO:0000398">
    <property type="term" value="P:mRNA splicing, via spliceosome"/>
    <property type="evidence" value="ECO:0007669"/>
    <property type="project" value="TreeGrafter"/>
</dbReference>
<accession>A0A1B6G087</accession>
<dbReference type="SUPFAM" id="SSF54928">
    <property type="entry name" value="RNA-binding domain, RBD"/>
    <property type="match status" value="1"/>
</dbReference>
<dbReference type="Gene3D" id="3.30.70.330">
    <property type="match status" value="1"/>
</dbReference>
<dbReference type="Pfam" id="PF00076">
    <property type="entry name" value="RRM_1"/>
    <property type="match status" value="1"/>
</dbReference>
<dbReference type="EMBL" id="GECZ01013927">
    <property type="protein sequence ID" value="JAS55842.1"/>
    <property type="molecule type" value="Transcribed_RNA"/>
</dbReference>
<dbReference type="InterPro" id="IPR000504">
    <property type="entry name" value="RRM_dom"/>
</dbReference>
<sequence length="167" mass="19628">MTQYLPPNLLALFAPREPIAYLPPIDSNQVKKHNPYSGVCDYISLFEDPKDTPPVVKIETREERKERIRKEKAEKVAYKLEKQIALWDPQEAENVTLDAFKTLFVARINYDTSESKLKREFEAYGPIKKIIMVQNITNGKPRGYAFIEYEHEKDMHCKYSKVSDFFY</sequence>
<evidence type="ECO:0000256" key="1">
    <source>
        <dbReference type="ARBA" id="ARBA00004123"/>
    </source>
</evidence>
<dbReference type="InterPro" id="IPR022023">
    <property type="entry name" value="U1snRNP70_N"/>
</dbReference>
<proteinExistence type="predicted"/>
<evidence type="ECO:0000256" key="2">
    <source>
        <dbReference type="ARBA" id="ARBA00016996"/>
    </source>
</evidence>
<feature type="domain" description="RRM" evidence="7">
    <location>
        <begin position="101"/>
        <end position="167"/>
    </location>
</feature>
<name>A0A1B6G087_9HEMI</name>
<gene>
    <name evidence="8" type="ORF">g.2622</name>
</gene>
<organism evidence="8">
    <name type="scientific">Cuerna arida</name>
    <dbReference type="NCBI Taxonomy" id="1464854"/>
    <lineage>
        <taxon>Eukaryota</taxon>
        <taxon>Metazoa</taxon>
        <taxon>Ecdysozoa</taxon>
        <taxon>Arthropoda</taxon>
        <taxon>Hexapoda</taxon>
        <taxon>Insecta</taxon>
        <taxon>Pterygota</taxon>
        <taxon>Neoptera</taxon>
        <taxon>Paraneoptera</taxon>
        <taxon>Hemiptera</taxon>
        <taxon>Auchenorrhyncha</taxon>
        <taxon>Membracoidea</taxon>
        <taxon>Cicadellidae</taxon>
        <taxon>Cicadellinae</taxon>
        <taxon>Proconiini</taxon>
        <taxon>Cuerna</taxon>
    </lineage>
</organism>
<comment type="subcellular location">
    <subcellularLocation>
        <location evidence="1">Nucleus</location>
    </subcellularLocation>
</comment>
<dbReference type="GO" id="GO:0005685">
    <property type="term" value="C:U1 snRNP"/>
    <property type="evidence" value="ECO:0007669"/>
    <property type="project" value="TreeGrafter"/>
</dbReference>
<evidence type="ECO:0000256" key="6">
    <source>
        <dbReference type="PROSITE-ProRule" id="PRU00176"/>
    </source>
</evidence>
<keyword evidence="4" id="KW-0539">Nucleus</keyword>
<evidence type="ECO:0000259" key="7">
    <source>
        <dbReference type="PROSITE" id="PS50102"/>
    </source>
</evidence>
<dbReference type="GO" id="GO:0003729">
    <property type="term" value="F:mRNA binding"/>
    <property type="evidence" value="ECO:0007669"/>
    <property type="project" value="TreeGrafter"/>
</dbReference>
<dbReference type="GO" id="GO:0071011">
    <property type="term" value="C:precatalytic spliceosome"/>
    <property type="evidence" value="ECO:0007669"/>
    <property type="project" value="TreeGrafter"/>
</dbReference>
<dbReference type="InterPro" id="IPR012677">
    <property type="entry name" value="Nucleotide-bd_a/b_plait_sf"/>
</dbReference>
<evidence type="ECO:0000256" key="3">
    <source>
        <dbReference type="ARBA" id="ARBA00022884"/>
    </source>
</evidence>
<evidence type="ECO:0000256" key="5">
    <source>
        <dbReference type="ARBA" id="ARBA00023274"/>
    </source>
</evidence>
<evidence type="ECO:0000256" key="4">
    <source>
        <dbReference type="ARBA" id="ARBA00023242"/>
    </source>
</evidence>
<keyword evidence="5" id="KW-0687">Ribonucleoprotein</keyword>
<dbReference type="FunFam" id="3.30.70.330:FF:000514">
    <property type="entry name" value="Small nuclear ribonucleoprotein 70 (U1)"/>
    <property type="match status" value="1"/>
</dbReference>
<dbReference type="GO" id="GO:0030619">
    <property type="term" value="F:U1 snRNA binding"/>
    <property type="evidence" value="ECO:0007669"/>
    <property type="project" value="TreeGrafter"/>
</dbReference>
<keyword evidence="3 6" id="KW-0694">RNA-binding</keyword>
<dbReference type="PANTHER" id="PTHR13952:SF5">
    <property type="entry name" value="U1 SMALL NUCLEAR RIBONUCLEOPROTEIN 70 KDA"/>
    <property type="match status" value="1"/>
</dbReference>
<dbReference type="SMART" id="SM00360">
    <property type="entry name" value="RRM"/>
    <property type="match status" value="1"/>
</dbReference>
<dbReference type="GO" id="GO:0071004">
    <property type="term" value="C:U2-type prespliceosome"/>
    <property type="evidence" value="ECO:0007669"/>
    <property type="project" value="TreeGrafter"/>
</dbReference>
<reference evidence="8" key="1">
    <citation type="submission" date="2015-11" db="EMBL/GenBank/DDBJ databases">
        <title>De novo transcriptome assembly of four potential Pierce s Disease insect vectors from Arizona vineyards.</title>
        <authorList>
            <person name="Tassone E.E."/>
        </authorList>
    </citation>
    <scope>NUCLEOTIDE SEQUENCE</scope>
</reference>
<dbReference type="PROSITE" id="PS50102">
    <property type="entry name" value="RRM"/>
    <property type="match status" value="1"/>
</dbReference>
<dbReference type="AlphaFoldDB" id="A0A1B6G087"/>
<evidence type="ECO:0000313" key="8">
    <source>
        <dbReference type="EMBL" id="JAS55842.1"/>
    </source>
</evidence>